<keyword evidence="2" id="KW-1185">Reference proteome</keyword>
<dbReference type="Proteomes" id="UP000186308">
    <property type="component" value="Unassembled WGS sequence"/>
</dbReference>
<reference evidence="1 2" key="1">
    <citation type="submission" date="2017-01" db="EMBL/GenBank/DDBJ databases">
        <authorList>
            <person name="Varghese N."/>
            <person name="Submissions S."/>
        </authorList>
    </citation>
    <scope>NUCLEOTIDE SEQUENCE [LARGE SCALE GENOMIC DNA]</scope>
    <source>
        <strain evidence="1 2">ATCC 35905</strain>
    </source>
</reference>
<dbReference type="OrthoDB" id="9020852at2"/>
<accession>A0A8G2CIJ4</accession>
<proteinExistence type="predicted"/>
<evidence type="ECO:0000313" key="2">
    <source>
        <dbReference type="Proteomes" id="UP000186308"/>
    </source>
</evidence>
<protein>
    <submittedName>
        <fullName evidence="1">Uncharacterized protein</fullName>
    </submittedName>
</protein>
<comment type="caution">
    <text evidence="1">The sequence shown here is derived from an EMBL/GenBank/DDBJ whole genome shotgun (WGS) entry which is preliminary data.</text>
</comment>
<dbReference type="AlphaFoldDB" id="A0A8G2CIJ4"/>
<evidence type="ECO:0000313" key="1">
    <source>
        <dbReference type="EMBL" id="SIQ29253.1"/>
    </source>
</evidence>
<dbReference type="EMBL" id="FTNE01000003">
    <property type="protein sequence ID" value="SIQ29253.1"/>
    <property type="molecule type" value="Genomic_DNA"/>
</dbReference>
<sequence>MALGVRPSNWAFKTAGSAGINIDVFAATGGQIVMVNPRKRLERFNYGGIGAGAGFGLKLPRIGKLELSVIGHSIAGTVAPMPWWNTGKIFMTAEFRGAELSKHDFTGACIFVEINVGIIEGASATGMLMGIDPEAVTVLGASVLSGMDLFMFLRHPTISPKALLVMGGRNAGIQAGTGVAGYLGIVT</sequence>
<dbReference type="RefSeq" id="WP_029310826.1">
    <property type="nucleotide sequence ID" value="NZ_FTNE01000003.1"/>
</dbReference>
<name>A0A8G2CIJ4_ACIRU</name>
<gene>
    <name evidence="1" type="ORF">SAMN05421828_103103</name>
</gene>
<organism evidence="1 2">
    <name type="scientific">Acidiphilium rubrum</name>
    <dbReference type="NCBI Taxonomy" id="526"/>
    <lineage>
        <taxon>Bacteria</taxon>
        <taxon>Pseudomonadati</taxon>
        <taxon>Pseudomonadota</taxon>
        <taxon>Alphaproteobacteria</taxon>
        <taxon>Acetobacterales</taxon>
        <taxon>Acidocellaceae</taxon>
        <taxon>Acidiphilium</taxon>
    </lineage>
</organism>